<evidence type="ECO:0000313" key="3">
    <source>
        <dbReference type="EMBL" id="KAJ6433728.1"/>
    </source>
</evidence>
<reference evidence="3 4" key="1">
    <citation type="journal article" date="2023" name="Int. J. Mol. Sci.">
        <title>De Novo Assembly and Annotation of 11 Diverse Shrub Willow (Salix) Genomes Reveals Novel Gene Organization in Sex-Linked Regions.</title>
        <authorList>
            <person name="Hyden B."/>
            <person name="Feng K."/>
            <person name="Yates T.B."/>
            <person name="Jawdy S."/>
            <person name="Cereghino C."/>
            <person name="Smart L.B."/>
            <person name="Muchero W."/>
        </authorList>
    </citation>
    <scope>NUCLEOTIDE SEQUENCE [LARGE SCALE GENOMIC DNA]</scope>
    <source>
        <tissue evidence="3">Shoot tip</tissue>
    </source>
</reference>
<feature type="compositionally biased region" description="Basic and acidic residues" evidence="2">
    <location>
        <begin position="12"/>
        <end position="27"/>
    </location>
</feature>
<gene>
    <name evidence="3" type="ORF">OIU84_017431</name>
</gene>
<evidence type="ECO:0000256" key="1">
    <source>
        <dbReference type="ARBA" id="ARBA00007535"/>
    </source>
</evidence>
<dbReference type="AlphaFoldDB" id="A0AAD6L213"/>
<dbReference type="GO" id="GO:0015095">
    <property type="term" value="F:magnesium ion transmembrane transporter activity"/>
    <property type="evidence" value="ECO:0007669"/>
    <property type="project" value="UniProtKB-ARBA"/>
</dbReference>
<dbReference type="PANTHER" id="PTHR13890:SF35">
    <property type="entry name" value="MAGNESIUM TRANSPORTER MRS2-3"/>
    <property type="match status" value="1"/>
</dbReference>
<protein>
    <submittedName>
        <fullName evidence="3">Uncharacterized protein</fullName>
    </submittedName>
</protein>
<proteinExistence type="inferred from homology"/>
<evidence type="ECO:0000256" key="2">
    <source>
        <dbReference type="SAM" id="MobiDB-lite"/>
    </source>
</evidence>
<sequence length="140" mass="15944">MRSRPRTPPLSKPEDDKDPMTRSDPTRPSHNLSQRPFPILSQKRDWGSALTLTRLNWPSPGGGSWALDQLLSYPSAAFDREKAIAINLEHIQAIITAQKVLLLNSRDPSVTLFMEELKWGLMFHHHVTKAQVLLIPYLKL</sequence>
<dbReference type="PANTHER" id="PTHR13890">
    <property type="entry name" value="RNA SPLICING PROTEIN MRS2, MITOCHONDRIAL"/>
    <property type="match status" value="1"/>
</dbReference>
<accession>A0AAD6L213</accession>
<feature type="region of interest" description="Disordered" evidence="2">
    <location>
        <begin position="1"/>
        <end position="36"/>
    </location>
</feature>
<name>A0AAD6L213_9ROSI</name>
<organism evidence="3 4">
    <name type="scientific">Salix udensis</name>
    <dbReference type="NCBI Taxonomy" id="889485"/>
    <lineage>
        <taxon>Eukaryota</taxon>
        <taxon>Viridiplantae</taxon>
        <taxon>Streptophyta</taxon>
        <taxon>Embryophyta</taxon>
        <taxon>Tracheophyta</taxon>
        <taxon>Spermatophyta</taxon>
        <taxon>Magnoliopsida</taxon>
        <taxon>eudicotyledons</taxon>
        <taxon>Gunneridae</taxon>
        <taxon>Pentapetalae</taxon>
        <taxon>rosids</taxon>
        <taxon>fabids</taxon>
        <taxon>Malpighiales</taxon>
        <taxon>Salicaceae</taxon>
        <taxon>Saliceae</taxon>
        <taxon>Salix</taxon>
    </lineage>
</organism>
<dbReference type="Gene3D" id="2.40.128.330">
    <property type="match status" value="1"/>
</dbReference>
<keyword evidence="4" id="KW-1185">Reference proteome</keyword>
<dbReference type="InterPro" id="IPR039204">
    <property type="entry name" value="MRS2-like"/>
</dbReference>
<comment type="caution">
    <text evidence="3">The sequence shown here is derived from an EMBL/GenBank/DDBJ whole genome shotgun (WGS) entry which is preliminary data.</text>
</comment>
<dbReference type="EMBL" id="JAPFFJ010000002">
    <property type="protein sequence ID" value="KAJ6433728.1"/>
    <property type="molecule type" value="Genomic_DNA"/>
</dbReference>
<dbReference type="Proteomes" id="UP001162972">
    <property type="component" value="Chromosome 13"/>
</dbReference>
<feature type="compositionally biased region" description="Pro residues" evidence="2">
    <location>
        <begin position="1"/>
        <end position="11"/>
    </location>
</feature>
<comment type="similarity">
    <text evidence="1">Belongs to the CorA metal ion transporter (MIT) (TC 1.A.35.5) family.</text>
</comment>
<evidence type="ECO:0000313" key="4">
    <source>
        <dbReference type="Proteomes" id="UP001162972"/>
    </source>
</evidence>